<accession>A0ACC2XCM3</accession>
<dbReference type="EMBL" id="JASBWU010000005">
    <property type="protein sequence ID" value="KAJ9121793.1"/>
    <property type="molecule type" value="Genomic_DNA"/>
</dbReference>
<proteinExistence type="predicted"/>
<evidence type="ECO:0000313" key="2">
    <source>
        <dbReference type="Proteomes" id="UP001243375"/>
    </source>
</evidence>
<sequence length="446" mass="49145">MSKRSNQLLGKNQVVEFSSSESGQETWKERAIRLQTPQVQRFSADWPANEMIKIVLRDQRTKARQVQIDELVINTIYNMHIAQSEYDFPARSQPHTPKPDKKRTVGRPPLTDVQKAAMFIPPSTVNKVADITKGIKADYKWMKSLPSFTFTAEGSVIIPPAPRPPPPDDEDEPSAKSSRCDRDVPALTPSTSALSQSHQSGPKQTARRSKIVENAEVQEATHQKKRQKRLIFLPSVSPAPACKGKGKATPAGSTATLFPGYRSSEGDSGPASRNEDESDEHEYAENEEAEDNEGEERRRSRVRKKIPRGMTRPTRSPNADLARSGYNQGQIGSQAITRRLTERTHTGEPLANGEPEHRLHENVPVISTSAEVVGTSSSLLPIRESSRPVGTRHTLLPIPPPLIGSPTKGSPAQASGRETEQEGQKSYVDPVMSVAEFYGKSVDPSQ</sequence>
<protein>
    <submittedName>
        <fullName evidence="1">Uncharacterized protein</fullName>
    </submittedName>
</protein>
<comment type="caution">
    <text evidence="1">The sequence shown here is derived from an EMBL/GenBank/DDBJ whole genome shotgun (WGS) entry which is preliminary data.</text>
</comment>
<name>A0ACC2XCM3_9TREE</name>
<dbReference type="Proteomes" id="UP001243375">
    <property type="component" value="Unassembled WGS sequence"/>
</dbReference>
<evidence type="ECO:0000313" key="1">
    <source>
        <dbReference type="EMBL" id="KAJ9121793.1"/>
    </source>
</evidence>
<reference evidence="1" key="1">
    <citation type="submission" date="2023-04" db="EMBL/GenBank/DDBJ databases">
        <title>Draft Genome sequencing of Naganishia species isolated from polar environments using Oxford Nanopore Technology.</title>
        <authorList>
            <person name="Leo P."/>
            <person name="Venkateswaran K."/>
        </authorList>
    </citation>
    <scope>NUCLEOTIDE SEQUENCE</scope>
    <source>
        <strain evidence="1">MNA-CCFEE 5425</strain>
    </source>
</reference>
<organism evidence="1 2">
    <name type="scientific">Naganishia vaughanmartiniae</name>
    <dbReference type="NCBI Taxonomy" id="1424756"/>
    <lineage>
        <taxon>Eukaryota</taxon>
        <taxon>Fungi</taxon>
        <taxon>Dikarya</taxon>
        <taxon>Basidiomycota</taxon>
        <taxon>Agaricomycotina</taxon>
        <taxon>Tremellomycetes</taxon>
        <taxon>Filobasidiales</taxon>
        <taxon>Filobasidiaceae</taxon>
        <taxon>Naganishia</taxon>
    </lineage>
</organism>
<keyword evidence="2" id="KW-1185">Reference proteome</keyword>
<gene>
    <name evidence="1" type="ORF">QFC22_002416</name>
</gene>